<evidence type="ECO:0008006" key="4">
    <source>
        <dbReference type="Google" id="ProtNLM"/>
    </source>
</evidence>
<dbReference type="PANTHER" id="PTHR46700:SF2">
    <property type="entry name" value="ARM REPEAT SUPERFAMILY PROTEIN"/>
    <property type="match status" value="1"/>
</dbReference>
<dbReference type="SUPFAM" id="SSF48371">
    <property type="entry name" value="ARM repeat"/>
    <property type="match status" value="1"/>
</dbReference>
<organism evidence="2 3">
    <name type="scientific">Dioscorea zingiberensis</name>
    <dbReference type="NCBI Taxonomy" id="325984"/>
    <lineage>
        <taxon>Eukaryota</taxon>
        <taxon>Viridiplantae</taxon>
        <taxon>Streptophyta</taxon>
        <taxon>Embryophyta</taxon>
        <taxon>Tracheophyta</taxon>
        <taxon>Spermatophyta</taxon>
        <taxon>Magnoliopsida</taxon>
        <taxon>Liliopsida</taxon>
        <taxon>Dioscoreales</taxon>
        <taxon>Dioscoreaceae</taxon>
        <taxon>Dioscorea</taxon>
    </lineage>
</organism>
<dbReference type="Gene3D" id="1.25.10.10">
    <property type="entry name" value="Leucine-rich Repeat Variant"/>
    <property type="match status" value="1"/>
</dbReference>
<dbReference type="InterPro" id="IPR016024">
    <property type="entry name" value="ARM-type_fold"/>
</dbReference>
<comment type="caution">
    <text evidence="2">The sequence shown here is derived from an EMBL/GenBank/DDBJ whole genome shotgun (WGS) entry which is preliminary data.</text>
</comment>
<protein>
    <recommendedName>
        <fullName evidence="4">ARM repeat superfamily protein</fullName>
    </recommendedName>
</protein>
<gene>
    <name evidence="2" type="ORF">J5N97_019695</name>
</gene>
<accession>A0A9D5CEC7</accession>
<keyword evidence="3" id="KW-1185">Reference proteome</keyword>
<feature type="region of interest" description="Disordered" evidence="1">
    <location>
        <begin position="362"/>
        <end position="390"/>
    </location>
</feature>
<reference evidence="2" key="1">
    <citation type="submission" date="2021-03" db="EMBL/GenBank/DDBJ databases">
        <authorList>
            <person name="Li Z."/>
            <person name="Yang C."/>
        </authorList>
    </citation>
    <scope>NUCLEOTIDE SEQUENCE</scope>
    <source>
        <strain evidence="2">Dzin_1.0</strain>
        <tissue evidence="2">Leaf</tissue>
    </source>
</reference>
<dbReference type="OrthoDB" id="777117at2759"/>
<dbReference type="EMBL" id="JAGGNH010000005">
    <property type="protein sequence ID" value="KAJ0971736.1"/>
    <property type="molecule type" value="Genomic_DNA"/>
</dbReference>
<name>A0A9D5CEC7_9LILI</name>
<dbReference type="PANTHER" id="PTHR46700">
    <property type="entry name" value="ARM REPEAT SUPERFAMILY PROTEIN"/>
    <property type="match status" value="1"/>
</dbReference>
<dbReference type="AlphaFoldDB" id="A0A9D5CEC7"/>
<dbReference type="Proteomes" id="UP001085076">
    <property type="component" value="Miscellaneous, Linkage group lg05"/>
</dbReference>
<evidence type="ECO:0000313" key="2">
    <source>
        <dbReference type="EMBL" id="KAJ0971736.1"/>
    </source>
</evidence>
<proteinExistence type="predicted"/>
<feature type="compositionally biased region" description="Polar residues" evidence="1">
    <location>
        <begin position="366"/>
        <end position="378"/>
    </location>
</feature>
<evidence type="ECO:0000313" key="3">
    <source>
        <dbReference type="Proteomes" id="UP001085076"/>
    </source>
</evidence>
<dbReference type="InterPro" id="IPR011989">
    <property type="entry name" value="ARM-like"/>
</dbReference>
<sequence>MSKSPTHLSIKKHNNSVPQLLLQSLTHILKCIPSSHDTKKINTSQNTGTIITSMPSDQLNFIVRERKAAVQSSVKQLHFGGWKEKKAAAEEIKRLAGEGLGTRRLLAELGVITSLVCMLVESHDDQFRCLAVDTLIELADGTFRNKALIAEAGLLDNLPNINKSQDSNLKLKLATLLLSISTLTKTHFSITPQNILPFLTNILITIPSNLDQDLKLKCLATLYNLSTKLETLNLIASSVALVHALISLSLDQQTSKLALATLANLVLCSRGKKTIEDHESMVPQVFMEIMAWEEKPKCQELVMYILMMLANGSFAQRMKMRELGIVPLLLEVALLGSSSLAQKRALKMMEWFKDERHAKMGVHSGPQDQNRFSISGRSPQKGGGRQEECRRAVRRMVRQSLDQNLEMITRRGNGAQGCSLIKSLVVTRSSKSLPY</sequence>
<reference evidence="2" key="2">
    <citation type="journal article" date="2022" name="Hortic Res">
        <title>The genome of Dioscorea zingiberensis sheds light on the biosynthesis, origin and evolution of the medicinally important diosgenin saponins.</title>
        <authorList>
            <person name="Li Y."/>
            <person name="Tan C."/>
            <person name="Li Z."/>
            <person name="Guo J."/>
            <person name="Li S."/>
            <person name="Chen X."/>
            <person name="Wang C."/>
            <person name="Dai X."/>
            <person name="Yang H."/>
            <person name="Song W."/>
            <person name="Hou L."/>
            <person name="Xu J."/>
            <person name="Tong Z."/>
            <person name="Xu A."/>
            <person name="Yuan X."/>
            <person name="Wang W."/>
            <person name="Yang Q."/>
            <person name="Chen L."/>
            <person name="Sun Z."/>
            <person name="Wang K."/>
            <person name="Pan B."/>
            <person name="Chen J."/>
            <person name="Bao Y."/>
            <person name="Liu F."/>
            <person name="Qi X."/>
            <person name="Gang D.R."/>
            <person name="Wen J."/>
            <person name="Li J."/>
        </authorList>
    </citation>
    <scope>NUCLEOTIDE SEQUENCE</scope>
    <source>
        <strain evidence="2">Dzin_1.0</strain>
    </source>
</reference>
<evidence type="ECO:0000256" key="1">
    <source>
        <dbReference type="SAM" id="MobiDB-lite"/>
    </source>
</evidence>